<evidence type="ECO:0000313" key="2">
    <source>
        <dbReference type="Proteomes" id="UP001601992"/>
    </source>
</evidence>
<gene>
    <name evidence="1" type="ORF">ACFYXQ_38855</name>
</gene>
<keyword evidence="2" id="KW-1185">Reference proteome</keyword>
<evidence type="ECO:0008006" key="3">
    <source>
        <dbReference type="Google" id="ProtNLM"/>
    </source>
</evidence>
<proteinExistence type="predicted"/>
<dbReference type="RefSeq" id="WP_387406521.1">
    <property type="nucleotide sequence ID" value="NZ_JBIAQY010000021.1"/>
</dbReference>
<sequence length="67" mass="7254">MAGYLCSVTWAWPAGLDRRLTEINGAPGAVLYTDGSTWAVLCLDINGDNRIQAVHLILNPDKLTGVR</sequence>
<accession>A0ABW6SBQ0</accession>
<name>A0ABW6SBQ0_9NOCA</name>
<reference evidence="1 2" key="1">
    <citation type="submission" date="2024-10" db="EMBL/GenBank/DDBJ databases">
        <title>The Natural Products Discovery Center: Release of the First 8490 Sequenced Strains for Exploring Actinobacteria Biosynthetic Diversity.</title>
        <authorList>
            <person name="Kalkreuter E."/>
            <person name="Kautsar S.A."/>
            <person name="Yang D."/>
            <person name="Bader C.D."/>
            <person name="Teijaro C.N."/>
            <person name="Fluegel L."/>
            <person name="Davis C.M."/>
            <person name="Simpson J.R."/>
            <person name="Lauterbach L."/>
            <person name="Steele A.D."/>
            <person name="Gui C."/>
            <person name="Meng S."/>
            <person name="Li G."/>
            <person name="Viehrig K."/>
            <person name="Ye F."/>
            <person name="Su P."/>
            <person name="Kiefer A.F."/>
            <person name="Nichols A."/>
            <person name="Cepeda A.J."/>
            <person name="Yan W."/>
            <person name="Fan B."/>
            <person name="Jiang Y."/>
            <person name="Adhikari A."/>
            <person name="Zheng C.-J."/>
            <person name="Schuster L."/>
            <person name="Cowan T.M."/>
            <person name="Smanski M.J."/>
            <person name="Chevrette M.G."/>
            <person name="De Carvalho L.P.S."/>
            <person name="Shen B."/>
        </authorList>
    </citation>
    <scope>NUCLEOTIDE SEQUENCE [LARGE SCALE GENOMIC DNA]</scope>
    <source>
        <strain evidence="1 2">NPDC002593</strain>
    </source>
</reference>
<evidence type="ECO:0000313" key="1">
    <source>
        <dbReference type="EMBL" id="MFF3573735.1"/>
    </source>
</evidence>
<protein>
    <recommendedName>
        <fullName evidence="3">RNA polymerase sigma-70 factor, ECF subfamily</fullName>
    </recommendedName>
</protein>
<dbReference type="Proteomes" id="UP001601992">
    <property type="component" value="Unassembled WGS sequence"/>
</dbReference>
<organism evidence="1 2">
    <name type="scientific">Nocardia jiangxiensis</name>
    <dbReference type="NCBI Taxonomy" id="282685"/>
    <lineage>
        <taxon>Bacteria</taxon>
        <taxon>Bacillati</taxon>
        <taxon>Actinomycetota</taxon>
        <taxon>Actinomycetes</taxon>
        <taxon>Mycobacteriales</taxon>
        <taxon>Nocardiaceae</taxon>
        <taxon>Nocardia</taxon>
    </lineage>
</organism>
<comment type="caution">
    <text evidence="1">The sequence shown here is derived from an EMBL/GenBank/DDBJ whole genome shotgun (WGS) entry which is preliminary data.</text>
</comment>
<dbReference type="EMBL" id="JBIAQY010000021">
    <property type="protein sequence ID" value="MFF3573735.1"/>
    <property type="molecule type" value="Genomic_DNA"/>
</dbReference>